<name>A0A8T0F5E8_ARGBR</name>
<dbReference type="InterPro" id="IPR008042">
    <property type="entry name" value="Retrotrans_Pao"/>
</dbReference>
<proteinExistence type="predicted"/>
<evidence type="ECO:0000313" key="1">
    <source>
        <dbReference type="EMBL" id="KAF8786071.1"/>
    </source>
</evidence>
<sequence>MTLDSEQAETEAKVKAEQAKLETKLRNERTNTRRLFTTWANTFDEIHRMVANEKDSQIQCSKVIEKAERLLKVGEEFKELIDYTDEDYVVTESYRDIFKEIREVYEKHYSQHSAAAKQAINDSMLYPVVESCLLPEIPKAWDRYRFNREVKEEDPVLTKGKILENLMSFLRHEVESEEHRVLVESSFASGIKRKESHKSVQRDKPTAATLIANTTSEKKNVVFSETVLIQVRTQKISIMNYEDRKLQMMRKRCWLVCLKLGHMAKKCHSGVKYFIRLSQGLFGGGISPATEHGRLKVTVHRKYSTLVALLDQPKIFSTLPRICNENLLAELASRGIKLTDIGKDMPPIRVLLGADVLFSILTGRIEMFTSGVSTVENLFGWTILGLGTKARVATVQRPTIPRLELLGVAIGARIASFILDTLNLPLKTYFWIDYMIGLGCITNAEPWNTFVRNRVKEIRELTNVEDWRFVSGHVNPAELLSRSCDWSEILRSQWWKGPKSLYERPVFWPRTKIILPEEAMLERRKNSVERVVKLHLANEEIIRPIQRIIPLEISSPDMPKNVPENVEDDSDIIDYADDVRTASNESTCQSEALPKEQLQTVKRTRFGRRMVPVKRLDL</sequence>
<dbReference type="PANTHER" id="PTHR47331:SF1">
    <property type="entry name" value="GAG-LIKE PROTEIN"/>
    <property type="match status" value="1"/>
</dbReference>
<organism evidence="1 2">
    <name type="scientific">Argiope bruennichi</name>
    <name type="common">Wasp spider</name>
    <name type="synonym">Aranea bruennichi</name>
    <dbReference type="NCBI Taxonomy" id="94029"/>
    <lineage>
        <taxon>Eukaryota</taxon>
        <taxon>Metazoa</taxon>
        <taxon>Ecdysozoa</taxon>
        <taxon>Arthropoda</taxon>
        <taxon>Chelicerata</taxon>
        <taxon>Arachnida</taxon>
        <taxon>Araneae</taxon>
        <taxon>Araneomorphae</taxon>
        <taxon>Entelegynae</taxon>
        <taxon>Araneoidea</taxon>
        <taxon>Araneidae</taxon>
        <taxon>Argiope</taxon>
    </lineage>
</organism>
<reference evidence="1" key="2">
    <citation type="submission" date="2020-06" db="EMBL/GenBank/DDBJ databases">
        <authorList>
            <person name="Sheffer M."/>
        </authorList>
    </citation>
    <scope>NUCLEOTIDE SEQUENCE</scope>
</reference>
<dbReference type="Proteomes" id="UP000807504">
    <property type="component" value="Unassembled WGS sequence"/>
</dbReference>
<protein>
    <submittedName>
        <fullName evidence="1">Uncharacterized protein</fullName>
    </submittedName>
</protein>
<comment type="caution">
    <text evidence="1">The sequence shown here is derived from an EMBL/GenBank/DDBJ whole genome shotgun (WGS) entry which is preliminary data.</text>
</comment>
<reference evidence="1" key="1">
    <citation type="journal article" date="2020" name="bioRxiv">
        <title>Chromosome-level reference genome of the European wasp spider Argiope bruennichi: a resource for studies on range expansion and evolutionary adaptation.</title>
        <authorList>
            <person name="Sheffer M.M."/>
            <person name="Hoppe A."/>
            <person name="Krehenwinkel H."/>
            <person name="Uhl G."/>
            <person name="Kuss A.W."/>
            <person name="Jensen L."/>
            <person name="Jensen C."/>
            <person name="Gillespie R.G."/>
            <person name="Hoff K.J."/>
            <person name="Prost S."/>
        </authorList>
    </citation>
    <scope>NUCLEOTIDE SEQUENCE</scope>
</reference>
<dbReference type="PANTHER" id="PTHR47331">
    <property type="entry name" value="PHD-TYPE DOMAIN-CONTAINING PROTEIN"/>
    <property type="match status" value="1"/>
</dbReference>
<dbReference type="AlphaFoldDB" id="A0A8T0F5E8"/>
<evidence type="ECO:0000313" key="2">
    <source>
        <dbReference type="Proteomes" id="UP000807504"/>
    </source>
</evidence>
<gene>
    <name evidence="1" type="ORF">HNY73_007836</name>
</gene>
<dbReference type="Pfam" id="PF05380">
    <property type="entry name" value="Peptidase_A17"/>
    <property type="match status" value="1"/>
</dbReference>
<keyword evidence="2" id="KW-1185">Reference proteome</keyword>
<dbReference type="EMBL" id="JABXBU010000015">
    <property type="protein sequence ID" value="KAF8786071.1"/>
    <property type="molecule type" value="Genomic_DNA"/>
</dbReference>
<accession>A0A8T0F5E8</accession>